<dbReference type="OrthoDB" id="3344830at2759"/>
<evidence type="ECO:0000256" key="9">
    <source>
        <dbReference type="ARBA" id="ARBA00023328"/>
    </source>
</evidence>
<reference evidence="12" key="1">
    <citation type="submission" date="2022-07" db="EMBL/GenBank/DDBJ databases">
        <title>Phylogenomic reconstructions and comparative analyses of Kickxellomycotina fungi.</title>
        <authorList>
            <person name="Reynolds N.K."/>
            <person name="Stajich J.E."/>
            <person name="Barry K."/>
            <person name="Grigoriev I.V."/>
            <person name="Crous P."/>
            <person name="Smith M.E."/>
        </authorList>
    </citation>
    <scope>NUCLEOTIDE SEQUENCE</scope>
    <source>
        <strain evidence="12">BCRC 34381</strain>
    </source>
</reference>
<keyword evidence="8 10" id="KW-0131">Cell cycle</keyword>
<comment type="similarity">
    <text evidence="1 10">Belongs to the SPC24 family.</text>
</comment>
<dbReference type="InterPro" id="IPR013252">
    <property type="entry name" value="Ndc80_Spc24"/>
</dbReference>
<dbReference type="GO" id="GO:0007059">
    <property type="term" value="P:chromosome segregation"/>
    <property type="evidence" value="ECO:0007669"/>
    <property type="project" value="TreeGrafter"/>
</dbReference>
<feature type="region of interest" description="Disordered" evidence="11">
    <location>
        <begin position="61"/>
        <end position="102"/>
    </location>
</feature>
<evidence type="ECO:0000313" key="12">
    <source>
        <dbReference type="EMBL" id="KAJ1727372.1"/>
    </source>
</evidence>
<comment type="subunit">
    <text evidence="10">Component of the NDC80 complex.</text>
</comment>
<evidence type="ECO:0000256" key="5">
    <source>
        <dbReference type="ARBA" id="ARBA00022838"/>
    </source>
</evidence>
<evidence type="ECO:0000256" key="8">
    <source>
        <dbReference type="ARBA" id="ARBA00023306"/>
    </source>
</evidence>
<dbReference type="GO" id="GO:0051301">
    <property type="term" value="P:cell division"/>
    <property type="evidence" value="ECO:0007669"/>
    <property type="project" value="UniProtKB-UniRule"/>
</dbReference>
<dbReference type="PANTHER" id="PTHR22142:SF2">
    <property type="entry name" value="KINETOCHORE PROTEIN SPC24"/>
    <property type="match status" value="1"/>
</dbReference>
<comment type="subcellular location">
    <subcellularLocation>
        <location evidence="10">Nucleus</location>
    </subcellularLocation>
    <subcellularLocation>
        <location evidence="10">Chromosome</location>
        <location evidence="10">Centromere</location>
        <location evidence="10">Kinetochore</location>
    </subcellularLocation>
</comment>
<keyword evidence="4 10" id="KW-0498">Mitosis</keyword>
<dbReference type="AlphaFoldDB" id="A0A9W7YAC5"/>
<dbReference type="PANTHER" id="PTHR22142">
    <property type="match status" value="1"/>
</dbReference>
<keyword evidence="5 10" id="KW-0995">Kinetochore</keyword>
<comment type="function">
    <text evidence="10">Acts as a component of the essential kinetochore-associated NDC80 complex, which is required for chromosome segregation and spindle checkpoint activity.</text>
</comment>
<evidence type="ECO:0000256" key="10">
    <source>
        <dbReference type="RuleBase" id="RU368011"/>
    </source>
</evidence>
<evidence type="ECO:0000313" key="13">
    <source>
        <dbReference type="Proteomes" id="UP001143981"/>
    </source>
</evidence>
<dbReference type="Gene3D" id="1.10.287.1490">
    <property type="match status" value="1"/>
</dbReference>
<protein>
    <recommendedName>
        <fullName evidence="10">Kinetochore protein Spc24</fullName>
    </recommendedName>
</protein>
<keyword evidence="7 10" id="KW-0539">Nucleus</keyword>
<dbReference type="Pfam" id="PF08286">
    <property type="entry name" value="Spc24"/>
    <property type="match status" value="1"/>
</dbReference>
<evidence type="ECO:0000256" key="3">
    <source>
        <dbReference type="ARBA" id="ARBA00022618"/>
    </source>
</evidence>
<dbReference type="Proteomes" id="UP001143981">
    <property type="component" value="Unassembled WGS sequence"/>
</dbReference>
<evidence type="ECO:0000256" key="7">
    <source>
        <dbReference type="ARBA" id="ARBA00023242"/>
    </source>
</evidence>
<keyword evidence="2 10" id="KW-0158">Chromosome</keyword>
<keyword evidence="6" id="KW-0175">Coiled coil</keyword>
<evidence type="ECO:0000256" key="1">
    <source>
        <dbReference type="ARBA" id="ARBA00007804"/>
    </source>
</evidence>
<keyword evidence="3 10" id="KW-0132">Cell division</keyword>
<comment type="caution">
    <text evidence="12">The sequence shown here is derived from an EMBL/GenBank/DDBJ whole genome shotgun (WGS) entry which is preliminary data.</text>
</comment>
<keyword evidence="9 10" id="KW-0137">Centromere</keyword>
<evidence type="ECO:0000256" key="2">
    <source>
        <dbReference type="ARBA" id="ARBA00022454"/>
    </source>
</evidence>
<dbReference type="GO" id="GO:0008017">
    <property type="term" value="F:microtubule binding"/>
    <property type="evidence" value="ECO:0007669"/>
    <property type="project" value="TreeGrafter"/>
</dbReference>
<keyword evidence="13" id="KW-1185">Reference proteome</keyword>
<gene>
    <name evidence="12" type="ORF">LPJ61_004602</name>
</gene>
<sequence>MSAEELPEKRNVMQSVVATLQHSEDARVCRDISGLLEQTRVERRTEADKVQESLQQLSRRLQGVRGRVDASKAQREQKSHPETMRDLRAERQATDDAIASQESRRTALSADIAGLEAQLAALDENVEQQMAPDESVLKLQLLRGLGVEPLANAQTGLVEKARVWTPTSASVVDVRGQQAPMPHQLAAQLWDLCS</sequence>
<evidence type="ECO:0000256" key="6">
    <source>
        <dbReference type="ARBA" id="ARBA00023054"/>
    </source>
</evidence>
<feature type="compositionally biased region" description="Basic and acidic residues" evidence="11">
    <location>
        <begin position="66"/>
        <end position="94"/>
    </location>
</feature>
<evidence type="ECO:0000256" key="4">
    <source>
        <dbReference type="ARBA" id="ARBA00022776"/>
    </source>
</evidence>
<dbReference type="GO" id="GO:0031262">
    <property type="term" value="C:Ndc80 complex"/>
    <property type="evidence" value="ECO:0007669"/>
    <property type="project" value="TreeGrafter"/>
</dbReference>
<organism evidence="12 13">
    <name type="scientific">Coemansia biformis</name>
    <dbReference type="NCBI Taxonomy" id="1286918"/>
    <lineage>
        <taxon>Eukaryota</taxon>
        <taxon>Fungi</taxon>
        <taxon>Fungi incertae sedis</taxon>
        <taxon>Zoopagomycota</taxon>
        <taxon>Kickxellomycotina</taxon>
        <taxon>Kickxellomycetes</taxon>
        <taxon>Kickxellales</taxon>
        <taxon>Kickxellaceae</taxon>
        <taxon>Coemansia</taxon>
    </lineage>
</organism>
<accession>A0A9W7YAC5</accession>
<dbReference type="EMBL" id="JANBOI010001121">
    <property type="protein sequence ID" value="KAJ1727372.1"/>
    <property type="molecule type" value="Genomic_DNA"/>
</dbReference>
<dbReference type="GO" id="GO:0005634">
    <property type="term" value="C:nucleus"/>
    <property type="evidence" value="ECO:0007669"/>
    <property type="project" value="UniProtKB-SubCell"/>
</dbReference>
<evidence type="ECO:0000256" key="11">
    <source>
        <dbReference type="SAM" id="MobiDB-lite"/>
    </source>
</evidence>
<proteinExistence type="inferred from homology"/>
<name>A0A9W7YAC5_9FUNG</name>